<dbReference type="GO" id="GO:0005886">
    <property type="term" value="C:plasma membrane"/>
    <property type="evidence" value="ECO:0007669"/>
    <property type="project" value="UniProtKB-SubCell"/>
</dbReference>
<feature type="transmembrane region" description="Helical" evidence="15">
    <location>
        <begin position="459"/>
        <end position="479"/>
    </location>
</feature>
<feature type="domain" description="FeoB-type G" evidence="16">
    <location>
        <begin position="4"/>
        <end position="171"/>
    </location>
</feature>
<feature type="binding site" evidence="13">
    <location>
        <begin position="122"/>
        <end position="125"/>
    </location>
    <ligand>
        <name>GTP</name>
        <dbReference type="ChEBI" id="CHEBI:37565"/>
        <label>1</label>
    </ligand>
</feature>
<evidence type="ECO:0000256" key="3">
    <source>
        <dbReference type="ARBA" id="ARBA00022475"/>
    </source>
</evidence>
<keyword evidence="2 15" id="KW-0813">Transport</keyword>
<dbReference type="CDD" id="cd01879">
    <property type="entry name" value="FeoB"/>
    <property type="match status" value="1"/>
</dbReference>
<dbReference type="InterPro" id="IPR003373">
    <property type="entry name" value="Fe2_transport_prot-B"/>
</dbReference>
<dbReference type="Pfam" id="PF02421">
    <property type="entry name" value="FeoB_N"/>
    <property type="match status" value="1"/>
</dbReference>
<evidence type="ECO:0000256" key="15">
    <source>
        <dbReference type="RuleBase" id="RU362098"/>
    </source>
</evidence>
<comment type="subcellular location">
    <subcellularLocation>
        <location evidence="15">Cell inner membrane</location>
        <topology evidence="15">Multi-pass membrane protein</topology>
    </subcellularLocation>
    <subcellularLocation>
        <location evidence="1">Cell membrane</location>
        <topology evidence="1">Multi-pass membrane protein</topology>
    </subcellularLocation>
</comment>
<evidence type="ECO:0000256" key="14">
    <source>
        <dbReference type="PIRSR" id="PIRSR603373-2"/>
    </source>
</evidence>
<evidence type="ECO:0000313" key="18">
    <source>
        <dbReference type="Proteomes" id="UP000284120"/>
    </source>
</evidence>
<keyword evidence="11 15" id="KW-0472">Membrane</keyword>
<dbReference type="GO" id="GO:0005525">
    <property type="term" value="F:GTP binding"/>
    <property type="evidence" value="ECO:0007669"/>
    <property type="project" value="UniProtKB-KW"/>
</dbReference>
<feature type="binding site" evidence="13">
    <location>
        <begin position="11"/>
        <end position="18"/>
    </location>
    <ligand>
        <name>GTP</name>
        <dbReference type="ChEBI" id="CHEBI:37565"/>
        <label>1</label>
    </ligand>
</feature>
<evidence type="ECO:0000256" key="8">
    <source>
        <dbReference type="ARBA" id="ARBA00023004"/>
    </source>
</evidence>
<keyword evidence="14" id="KW-0460">Magnesium</keyword>
<dbReference type="InterPro" id="IPR011640">
    <property type="entry name" value="Fe2_transport_prot_B_C"/>
</dbReference>
<comment type="similarity">
    <text evidence="15">Belongs to the TRAFAC class TrmE-Era-EngA-EngB-Septin-like GTPase superfamily. FeoB GTPase (TC 9.A.8) family.</text>
</comment>
<feature type="binding site" evidence="14">
    <location>
        <position position="22"/>
    </location>
    <ligand>
        <name>Mg(2+)</name>
        <dbReference type="ChEBI" id="CHEBI:18420"/>
        <label>1</label>
    </ligand>
</feature>
<dbReference type="NCBIfam" id="TIGR00437">
    <property type="entry name" value="feoB"/>
    <property type="match status" value="1"/>
</dbReference>
<dbReference type="Gene3D" id="3.40.50.300">
    <property type="entry name" value="P-loop containing nucleotide triphosphate hydrolases"/>
    <property type="match status" value="1"/>
</dbReference>
<comment type="caution">
    <text evidence="17">The sequence shown here is derived from an EMBL/GenBank/DDBJ whole genome shotgun (WGS) entry which is preliminary data.</text>
</comment>
<keyword evidence="18" id="KW-1185">Reference proteome</keyword>
<keyword evidence="6 13" id="KW-0547">Nucleotide-binding</keyword>
<dbReference type="InterPro" id="IPR006073">
    <property type="entry name" value="GTP-bd"/>
</dbReference>
<organism evidence="17 18">
    <name type="scientific">Pedobacter chitinilyticus</name>
    <dbReference type="NCBI Taxonomy" id="2233776"/>
    <lineage>
        <taxon>Bacteria</taxon>
        <taxon>Pseudomonadati</taxon>
        <taxon>Bacteroidota</taxon>
        <taxon>Sphingobacteriia</taxon>
        <taxon>Sphingobacteriales</taxon>
        <taxon>Sphingobacteriaceae</taxon>
        <taxon>Pedobacter</taxon>
    </lineage>
</organism>
<feature type="binding site" evidence="13">
    <location>
        <begin position="58"/>
        <end position="61"/>
    </location>
    <ligand>
        <name>GTP</name>
        <dbReference type="ChEBI" id="CHEBI:37565"/>
        <label>1</label>
    </ligand>
</feature>
<evidence type="ECO:0000256" key="13">
    <source>
        <dbReference type="PIRSR" id="PIRSR603373-1"/>
    </source>
</evidence>
<keyword evidence="3" id="KW-1003">Cell membrane</keyword>
<comment type="caution">
    <text evidence="15">Lacks conserved residue(s) required for the propagation of feature annotation.</text>
</comment>
<evidence type="ECO:0000256" key="10">
    <source>
        <dbReference type="ARBA" id="ARBA00023134"/>
    </source>
</evidence>
<dbReference type="PROSITE" id="PS51711">
    <property type="entry name" value="G_FEOB"/>
    <property type="match status" value="1"/>
</dbReference>
<dbReference type="Pfam" id="PF07664">
    <property type="entry name" value="FeoB_C"/>
    <property type="match status" value="1"/>
</dbReference>
<evidence type="ECO:0000256" key="1">
    <source>
        <dbReference type="ARBA" id="ARBA00004651"/>
    </source>
</evidence>
<dbReference type="InterPro" id="IPR030389">
    <property type="entry name" value="G_FEOB_dom"/>
</dbReference>
<evidence type="ECO:0000256" key="12">
    <source>
        <dbReference type="NCBIfam" id="TIGR00437"/>
    </source>
</evidence>
<dbReference type="OrthoDB" id="9809127at2"/>
<dbReference type="InterPro" id="IPR011642">
    <property type="entry name" value="Gate_dom"/>
</dbReference>
<feature type="binding site" evidence="13">
    <location>
        <begin position="36"/>
        <end position="40"/>
    </location>
    <ligand>
        <name>GTP</name>
        <dbReference type="ChEBI" id="CHEBI:37565"/>
        <label>1</label>
    </ligand>
</feature>
<keyword evidence="4 15" id="KW-0410">Iron transport</keyword>
<feature type="transmembrane region" description="Helical" evidence="15">
    <location>
        <begin position="381"/>
        <end position="403"/>
    </location>
</feature>
<accession>A0A443YP21</accession>
<evidence type="ECO:0000313" key="17">
    <source>
        <dbReference type="EMBL" id="RWU05508.1"/>
    </source>
</evidence>
<keyword evidence="10 13" id="KW-0342">GTP-binding</keyword>
<dbReference type="GO" id="GO:0015093">
    <property type="term" value="F:ferrous iron transmembrane transporter activity"/>
    <property type="evidence" value="ECO:0007669"/>
    <property type="project" value="UniProtKB-UniRule"/>
</dbReference>
<dbReference type="Pfam" id="PF07670">
    <property type="entry name" value="Gate"/>
    <property type="match status" value="2"/>
</dbReference>
<dbReference type="PRINTS" id="PR00326">
    <property type="entry name" value="GTP1OBG"/>
</dbReference>
<evidence type="ECO:0000256" key="4">
    <source>
        <dbReference type="ARBA" id="ARBA00022496"/>
    </source>
</evidence>
<sequence>MLADLKVALVGNPNTGKSTLFNLLTGLNQKIGNFPGITVDKKTGFCKLPSGKSAEIVDLPGTYSLYPKSKDESIVFQVLADKNNSSHPDVIVLVADSTNLRRNLLLFSQVADLGIPMLLALNMADMAKKEGISIDIDKLAQRLGVQVVNISARKGEGLPALKQAIAQITSLATQTSSIDAKSFAPEAVAAIKQKIATDNDYYALQVLHQHEHLAFFTDKEQEEIEAIEIGNGFDTVKLQGEETVARYRHLSKVLSDVVVDTGAKKKFTLTDKIDAILTHKVFGFIIFFFILFFIFNAIFSWSSVPMDMIEGGFAWLTEKGHEHLPAGVLTDLLLDGVVAGLGGIVIFIPQIAILFALISILEDTGYMARVTFMMDKIMRKFGLSGKSVVPMIGGIACAVPSIMSARNIESWKDRIITIMVTPLVSCSARLPVYTLLISLVVPDEKVWGVFNLQGLTLMAMYFISIIAAVLVALVFKFIIKAKERSYFIMELPVYRMPRWNNVLFTMYEKSKTFVLEAGKVIIAISIILWVMSTYGPSKRFEAIDAKYDHIEANSKDTVQLATLERDRAAEKLENSYAGLLGQTIEPMIKPLGYDWKIGIALITSFAAREAFVGTMATIYSVEGAEDDGGETRLRDKIGAAKDPATGLPIFTFATAFSLMLFYAFAMQCMSTVAIVYRETKSWKWPMIQLVYMTAMAYVAALIAYQFLK</sequence>
<keyword evidence="14" id="KW-0479">Metal-binding</keyword>
<dbReference type="AlphaFoldDB" id="A0A443YP21"/>
<feature type="binding site" evidence="14">
    <location>
        <position position="26"/>
    </location>
    <ligand>
        <name>Mg(2+)</name>
        <dbReference type="ChEBI" id="CHEBI:18420"/>
        <label>2</label>
    </ligand>
</feature>
<evidence type="ECO:0000256" key="2">
    <source>
        <dbReference type="ARBA" id="ARBA00022448"/>
    </source>
</evidence>
<keyword evidence="9" id="KW-0406">Ion transport</keyword>
<keyword evidence="8 15" id="KW-0408">Iron</keyword>
<keyword evidence="5 15" id="KW-0812">Transmembrane</keyword>
<feature type="transmembrane region" description="Helical" evidence="15">
    <location>
        <begin position="281"/>
        <end position="299"/>
    </location>
</feature>
<evidence type="ECO:0000256" key="6">
    <source>
        <dbReference type="ARBA" id="ARBA00022741"/>
    </source>
</evidence>
<feature type="binding site" evidence="14">
    <location>
        <position position="25"/>
    </location>
    <ligand>
        <name>Mg(2+)</name>
        <dbReference type="ChEBI" id="CHEBI:18420"/>
        <label>2</label>
    </ligand>
</feature>
<comment type="function">
    <text evidence="15">Probable transporter of a GTP-driven Fe(2+) uptake system.</text>
</comment>
<evidence type="ECO:0000259" key="16">
    <source>
        <dbReference type="PROSITE" id="PS51711"/>
    </source>
</evidence>
<evidence type="ECO:0000256" key="5">
    <source>
        <dbReference type="ARBA" id="ARBA00022692"/>
    </source>
</evidence>
<dbReference type="SUPFAM" id="SSF52540">
    <property type="entry name" value="P-loop containing nucleoside triphosphate hydrolases"/>
    <property type="match status" value="1"/>
</dbReference>
<dbReference type="PANTHER" id="PTHR43185">
    <property type="entry name" value="FERROUS IRON TRANSPORT PROTEIN B"/>
    <property type="match status" value="1"/>
</dbReference>
<dbReference type="EMBL" id="SAYW01000005">
    <property type="protein sequence ID" value="RWU05508.1"/>
    <property type="molecule type" value="Genomic_DNA"/>
</dbReference>
<dbReference type="Proteomes" id="UP000284120">
    <property type="component" value="Unassembled WGS sequence"/>
</dbReference>
<dbReference type="PANTHER" id="PTHR43185:SF1">
    <property type="entry name" value="FE(2+) TRANSPORTER FEOB"/>
    <property type="match status" value="1"/>
</dbReference>
<dbReference type="GO" id="GO:0046872">
    <property type="term" value="F:metal ion binding"/>
    <property type="evidence" value="ECO:0007669"/>
    <property type="project" value="UniProtKB-KW"/>
</dbReference>
<keyword evidence="7 15" id="KW-1133">Transmembrane helix</keyword>
<name>A0A443YP21_9SPHI</name>
<gene>
    <name evidence="17" type="primary">feoB</name>
    <name evidence="17" type="ORF">DPV69_15260</name>
</gene>
<dbReference type="InterPro" id="IPR050860">
    <property type="entry name" value="FeoB_GTPase"/>
</dbReference>
<proteinExistence type="inferred from homology"/>
<feature type="transmembrane region" description="Helical" evidence="15">
    <location>
        <begin position="649"/>
        <end position="676"/>
    </location>
</feature>
<protein>
    <recommendedName>
        <fullName evidence="12 15">Ferrous iron transport protein B</fullName>
    </recommendedName>
</protein>
<feature type="transmembrane region" description="Helical" evidence="15">
    <location>
        <begin position="332"/>
        <end position="361"/>
    </location>
</feature>
<dbReference type="RefSeq" id="WP_113648272.1">
    <property type="nucleotide sequence ID" value="NZ_QMHN01000005.1"/>
</dbReference>
<evidence type="ECO:0000256" key="9">
    <source>
        <dbReference type="ARBA" id="ARBA00023065"/>
    </source>
</evidence>
<feature type="transmembrane region" description="Helical" evidence="15">
    <location>
        <begin position="513"/>
        <end position="531"/>
    </location>
</feature>
<dbReference type="InterPro" id="IPR027417">
    <property type="entry name" value="P-loop_NTPase"/>
</dbReference>
<evidence type="ECO:0000256" key="11">
    <source>
        <dbReference type="ARBA" id="ARBA00023136"/>
    </source>
</evidence>
<evidence type="ECO:0000256" key="7">
    <source>
        <dbReference type="ARBA" id="ARBA00022989"/>
    </source>
</evidence>
<feature type="transmembrane region" description="Helical" evidence="15">
    <location>
        <begin position="688"/>
        <end position="707"/>
    </location>
</feature>
<reference evidence="17 18" key="1">
    <citation type="submission" date="2018-06" db="EMBL/GenBank/DDBJ databases">
        <title>Pedobacter endophyticus sp. nov., an endophytic bacterium isolated from a leaf of Triticum aestivum.</title>
        <authorList>
            <person name="Zhang L."/>
        </authorList>
    </citation>
    <scope>NUCLEOTIDE SEQUENCE [LARGE SCALE GENOMIC DNA]</scope>
    <source>
        <strain evidence="17 18">CM134L-2</strain>
    </source>
</reference>